<dbReference type="GO" id="GO:0046872">
    <property type="term" value="F:metal ion binding"/>
    <property type="evidence" value="ECO:0007669"/>
    <property type="project" value="UniProtKB-KW"/>
</dbReference>
<keyword evidence="4" id="KW-0479">Metal-binding</keyword>
<comment type="subcellular location">
    <subcellularLocation>
        <location evidence="1">Secreted</location>
    </subcellularLocation>
</comment>
<gene>
    <name evidence="11" type="primary">LOC129335768</name>
</gene>
<dbReference type="GeneID" id="129335768"/>
<accession>A0AA97L6Z5</accession>
<keyword evidence="7" id="KW-1015">Disulfide bond</keyword>
<dbReference type="InterPro" id="IPR016187">
    <property type="entry name" value="CTDL_fold"/>
</dbReference>
<dbReference type="GO" id="GO:0030246">
    <property type="term" value="F:carbohydrate binding"/>
    <property type="evidence" value="ECO:0007669"/>
    <property type="project" value="UniProtKB-KW"/>
</dbReference>
<keyword evidence="3" id="KW-0964">Secreted</keyword>
<evidence type="ECO:0000313" key="11">
    <source>
        <dbReference type="RefSeq" id="XP_054844534.1"/>
    </source>
</evidence>
<evidence type="ECO:0000313" key="10">
    <source>
        <dbReference type="Proteomes" id="UP001190640"/>
    </source>
</evidence>
<dbReference type="InterPro" id="IPR001304">
    <property type="entry name" value="C-type_lectin-like"/>
</dbReference>
<sequence length="166" mass="19171">MVNKGQMLSVSYFRILLWGLLVMHNFLPAGTASCPKGWLSYFSNCYGLFPEQMTREEAKEECQSIGQGGHLASILSDQELAMVTRYITTQFKGVGNVWIGLKDRWRIRRWKWDDGSKTTDLHWTSGVPSIFTGSKYCAYMIELEDYKTWRDADCSEEYAFLCKMKS</sequence>
<feature type="signal peptide" evidence="8">
    <location>
        <begin position="1"/>
        <end position="32"/>
    </location>
</feature>
<dbReference type="SMART" id="SM00034">
    <property type="entry name" value="CLECT"/>
    <property type="match status" value="1"/>
</dbReference>
<evidence type="ECO:0000256" key="6">
    <source>
        <dbReference type="ARBA" id="ARBA00022837"/>
    </source>
</evidence>
<keyword evidence="5" id="KW-0430">Lectin</keyword>
<protein>
    <submittedName>
        <fullName evidence="11">C-type lectin LmsL-like</fullName>
    </submittedName>
</protein>
<evidence type="ECO:0000256" key="8">
    <source>
        <dbReference type="SAM" id="SignalP"/>
    </source>
</evidence>
<evidence type="ECO:0000256" key="7">
    <source>
        <dbReference type="ARBA" id="ARBA00023157"/>
    </source>
</evidence>
<dbReference type="PRINTS" id="PR01504">
    <property type="entry name" value="PNCREATITSAP"/>
</dbReference>
<evidence type="ECO:0000256" key="3">
    <source>
        <dbReference type="ARBA" id="ARBA00022525"/>
    </source>
</evidence>
<dbReference type="PANTHER" id="PTHR22803">
    <property type="entry name" value="MANNOSE, PHOSPHOLIPASE, LECTIN RECEPTOR RELATED"/>
    <property type="match status" value="1"/>
</dbReference>
<dbReference type="FunFam" id="3.10.100.10:FF:000015">
    <property type="entry name" value="C-type lectin Cal"/>
    <property type="match status" value="1"/>
</dbReference>
<evidence type="ECO:0000256" key="5">
    <source>
        <dbReference type="ARBA" id="ARBA00022734"/>
    </source>
</evidence>
<feature type="chain" id="PRO_5041636695" evidence="8">
    <location>
        <begin position="33"/>
        <end position="166"/>
    </location>
</feature>
<dbReference type="PROSITE" id="PS50041">
    <property type="entry name" value="C_TYPE_LECTIN_2"/>
    <property type="match status" value="1"/>
</dbReference>
<dbReference type="SUPFAM" id="SSF56436">
    <property type="entry name" value="C-type lectin-like"/>
    <property type="match status" value="1"/>
</dbReference>
<dbReference type="KEGG" id="emc:129335768"/>
<dbReference type="PROSITE" id="PS00615">
    <property type="entry name" value="C_TYPE_LECTIN_1"/>
    <property type="match status" value="1"/>
</dbReference>
<dbReference type="Pfam" id="PF00059">
    <property type="entry name" value="Lectin_C"/>
    <property type="match status" value="1"/>
</dbReference>
<dbReference type="Proteomes" id="UP001190640">
    <property type="component" value="Chromosome 9"/>
</dbReference>
<organism evidence="10 11">
    <name type="scientific">Eublepharis macularius</name>
    <name type="common">Leopard gecko</name>
    <name type="synonym">Cyrtodactylus macularius</name>
    <dbReference type="NCBI Taxonomy" id="481883"/>
    <lineage>
        <taxon>Eukaryota</taxon>
        <taxon>Metazoa</taxon>
        <taxon>Chordata</taxon>
        <taxon>Craniata</taxon>
        <taxon>Vertebrata</taxon>
        <taxon>Euteleostomi</taxon>
        <taxon>Lepidosauria</taxon>
        <taxon>Squamata</taxon>
        <taxon>Bifurcata</taxon>
        <taxon>Gekkota</taxon>
        <taxon>Eublepharidae</taxon>
        <taxon>Eublepharinae</taxon>
        <taxon>Eublepharis</taxon>
    </lineage>
</organism>
<proteinExistence type="inferred from homology"/>
<dbReference type="AlphaFoldDB" id="A0AA97L6Z5"/>
<evidence type="ECO:0000256" key="4">
    <source>
        <dbReference type="ARBA" id="ARBA00022723"/>
    </source>
</evidence>
<feature type="domain" description="C-type lectin" evidence="9">
    <location>
        <begin position="41"/>
        <end position="163"/>
    </location>
</feature>
<dbReference type="InterPro" id="IPR016186">
    <property type="entry name" value="C-type_lectin-like/link_sf"/>
</dbReference>
<keyword evidence="10" id="KW-1185">Reference proteome</keyword>
<dbReference type="Gene3D" id="3.10.100.10">
    <property type="entry name" value="Mannose-Binding Protein A, subunit A"/>
    <property type="match status" value="1"/>
</dbReference>
<keyword evidence="8" id="KW-0732">Signal</keyword>
<reference evidence="11" key="1">
    <citation type="submission" date="2025-08" db="UniProtKB">
        <authorList>
            <consortium name="RefSeq"/>
        </authorList>
    </citation>
    <scope>IDENTIFICATION</scope>
    <source>
        <tissue evidence="11">Blood</tissue>
    </source>
</reference>
<dbReference type="GO" id="GO:0005576">
    <property type="term" value="C:extracellular region"/>
    <property type="evidence" value="ECO:0007669"/>
    <property type="project" value="UniProtKB-SubCell"/>
</dbReference>
<dbReference type="InterPro" id="IPR050111">
    <property type="entry name" value="C-type_lectin/snaclec_domain"/>
</dbReference>
<dbReference type="PROSITE" id="PS51257">
    <property type="entry name" value="PROKAR_LIPOPROTEIN"/>
    <property type="match status" value="1"/>
</dbReference>
<evidence type="ECO:0000259" key="9">
    <source>
        <dbReference type="PROSITE" id="PS50041"/>
    </source>
</evidence>
<dbReference type="RefSeq" id="XP_054844534.1">
    <property type="nucleotide sequence ID" value="XM_054988559.1"/>
</dbReference>
<evidence type="ECO:0000256" key="2">
    <source>
        <dbReference type="ARBA" id="ARBA00006250"/>
    </source>
</evidence>
<keyword evidence="6" id="KW-0106">Calcium</keyword>
<evidence type="ECO:0000256" key="1">
    <source>
        <dbReference type="ARBA" id="ARBA00004613"/>
    </source>
</evidence>
<name>A0AA97L6Z5_EUBMA</name>
<dbReference type="InterPro" id="IPR018378">
    <property type="entry name" value="C-type_lectin_CS"/>
</dbReference>
<comment type="similarity">
    <text evidence="2">Belongs to the true venom lectin family.</text>
</comment>